<proteinExistence type="predicted"/>
<evidence type="ECO:0000313" key="3">
    <source>
        <dbReference type="EMBL" id="WTP49025.1"/>
    </source>
</evidence>
<feature type="compositionally biased region" description="Low complexity" evidence="1">
    <location>
        <begin position="33"/>
        <end position="50"/>
    </location>
</feature>
<dbReference type="RefSeq" id="WP_328937441.1">
    <property type="nucleotide sequence ID" value="NZ_CP108133.1"/>
</dbReference>
<dbReference type="EMBL" id="CP108133">
    <property type="protein sequence ID" value="WTP49025.1"/>
    <property type="molecule type" value="Genomic_DNA"/>
</dbReference>
<name>A0ABZ1JBW6_9ACTN</name>
<feature type="chain" id="PRO_5047196116" description="DUF732 domain-containing protein" evidence="2">
    <location>
        <begin position="24"/>
        <end position="153"/>
    </location>
</feature>
<sequence length="153" mass="15835">MNTRTATAIALAATALLTLSACGSEDPDPKPPATTKPSAPSSDPVPSSEPTNSTQHPEETGAAAKSAGIPKKPTGKDRQNLLNALAAAAPDVVRYEDKAIDAARNQCSAINGEGVKRIDWLASQRFSYKNVTTTEAQGAKLNDALKASGFCNV</sequence>
<evidence type="ECO:0000256" key="1">
    <source>
        <dbReference type="SAM" id="MobiDB-lite"/>
    </source>
</evidence>
<evidence type="ECO:0008006" key="5">
    <source>
        <dbReference type="Google" id="ProtNLM"/>
    </source>
</evidence>
<reference evidence="3" key="1">
    <citation type="submission" date="2022-10" db="EMBL/GenBank/DDBJ databases">
        <title>The complete genomes of actinobacterial strains from the NBC collection.</title>
        <authorList>
            <person name="Joergensen T.S."/>
            <person name="Alvarez Arevalo M."/>
            <person name="Sterndorff E.B."/>
            <person name="Faurdal D."/>
            <person name="Vuksanovic O."/>
            <person name="Mourched A.-S."/>
            <person name="Charusanti P."/>
            <person name="Shaw S."/>
            <person name="Blin K."/>
            <person name="Weber T."/>
        </authorList>
    </citation>
    <scope>NUCLEOTIDE SEQUENCE</scope>
    <source>
        <strain evidence="3">NBC_00189</strain>
    </source>
</reference>
<organism evidence="3 4">
    <name type="scientific">Streptomyces tauricus</name>
    <dbReference type="NCBI Taxonomy" id="68274"/>
    <lineage>
        <taxon>Bacteria</taxon>
        <taxon>Bacillati</taxon>
        <taxon>Actinomycetota</taxon>
        <taxon>Actinomycetes</taxon>
        <taxon>Kitasatosporales</taxon>
        <taxon>Streptomycetaceae</taxon>
        <taxon>Streptomyces</taxon>
        <taxon>Streptomyces aurantiacus group</taxon>
    </lineage>
</organism>
<accession>A0ABZ1JBW6</accession>
<keyword evidence="2" id="KW-0732">Signal</keyword>
<gene>
    <name evidence="3" type="ORF">OG288_12345</name>
</gene>
<feature type="signal peptide" evidence="2">
    <location>
        <begin position="1"/>
        <end position="23"/>
    </location>
</feature>
<protein>
    <recommendedName>
        <fullName evidence="5">DUF732 domain-containing protein</fullName>
    </recommendedName>
</protein>
<keyword evidence="4" id="KW-1185">Reference proteome</keyword>
<dbReference type="PROSITE" id="PS51257">
    <property type="entry name" value="PROKAR_LIPOPROTEIN"/>
    <property type="match status" value="1"/>
</dbReference>
<dbReference type="Proteomes" id="UP001432166">
    <property type="component" value="Chromosome"/>
</dbReference>
<feature type="region of interest" description="Disordered" evidence="1">
    <location>
        <begin position="21"/>
        <end position="78"/>
    </location>
</feature>
<evidence type="ECO:0000256" key="2">
    <source>
        <dbReference type="SAM" id="SignalP"/>
    </source>
</evidence>
<evidence type="ECO:0000313" key="4">
    <source>
        <dbReference type="Proteomes" id="UP001432166"/>
    </source>
</evidence>